<sequence>MKTTQQVVAGGGAEAAEHRLAAALEGALTRSGSQSAGPGVSPLAAEE</sequence>
<dbReference type="RefSeq" id="WP_369248131.1">
    <property type="nucleotide sequence ID" value="NZ_CP163443.1"/>
</dbReference>
<proteinExistence type="predicted"/>
<name>A0AB39RLH3_9ACTN</name>
<reference evidence="2" key="1">
    <citation type="submission" date="2024-07" db="EMBL/GenBank/DDBJ databases">
        <authorList>
            <person name="Yu S.T."/>
        </authorList>
    </citation>
    <scope>NUCLEOTIDE SEQUENCE</scope>
    <source>
        <strain evidence="2">R41</strain>
    </source>
</reference>
<dbReference type="EMBL" id="CP163443">
    <property type="protein sequence ID" value="XDQ54937.1"/>
    <property type="molecule type" value="Genomic_DNA"/>
</dbReference>
<gene>
    <name evidence="2" type="ORF">AB5J53_26380</name>
</gene>
<feature type="region of interest" description="Disordered" evidence="1">
    <location>
        <begin position="26"/>
        <end position="47"/>
    </location>
</feature>
<protein>
    <submittedName>
        <fullName evidence="2">Uncharacterized protein</fullName>
    </submittedName>
</protein>
<dbReference type="AlphaFoldDB" id="A0AB39RLH3"/>
<organism evidence="2">
    <name type="scientific">Streptomyces sp. R41</name>
    <dbReference type="NCBI Taxonomy" id="3238632"/>
    <lineage>
        <taxon>Bacteria</taxon>
        <taxon>Bacillati</taxon>
        <taxon>Actinomycetota</taxon>
        <taxon>Actinomycetes</taxon>
        <taxon>Kitasatosporales</taxon>
        <taxon>Streptomycetaceae</taxon>
        <taxon>Streptomyces</taxon>
    </lineage>
</organism>
<evidence type="ECO:0000313" key="2">
    <source>
        <dbReference type="EMBL" id="XDQ54937.1"/>
    </source>
</evidence>
<evidence type="ECO:0000256" key="1">
    <source>
        <dbReference type="SAM" id="MobiDB-lite"/>
    </source>
</evidence>
<accession>A0AB39RLH3</accession>